<feature type="compositionally biased region" description="Acidic residues" evidence="1">
    <location>
        <begin position="241"/>
        <end position="251"/>
    </location>
</feature>
<accession>A0A267EJC6</accession>
<dbReference type="EMBL" id="NIVC01002017">
    <property type="protein sequence ID" value="PAA61576.1"/>
    <property type="molecule type" value="Genomic_DNA"/>
</dbReference>
<dbReference type="PANTHER" id="PTHR12217">
    <property type="entry name" value="EUKARYOTIC TRANSLATION INITIATION FACTOR 2D"/>
    <property type="match status" value="1"/>
</dbReference>
<evidence type="ECO:0000313" key="4">
    <source>
        <dbReference type="Proteomes" id="UP000215902"/>
    </source>
</evidence>
<comment type="caution">
    <text evidence="3">The sequence shown here is derived from an EMBL/GenBank/DDBJ whole genome shotgun (WGS) entry which is preliminary data.</text>
</comment>
<dbReference type="PANTHER" id="PTHR12217:SF4">
    <property type="entry name" value="EUKARYOTIC TRANSLATION INITIATION FACTOR 2D"/>
    <property type="match status" value="1"/>
</dbReference>
<reference evidence="3 4" key="1">
    <citation type="submission" date="2017-06" db="EMBL/GenBank/DDBJ databases">
        <title>A platform for efficient transgenesis in Macrostomum lignano, a flatworm model organism for stem cell research.</title>
        <authorList>
            <person name="Berezikov E."/>
        </authorList>
    </citation>
    <scope>NUCLEOTIDE SEQUENCE [LARGE SCALE GENOMIC DNA]</scope>
    <source>
        <strain evidence="3">DV1</strain>
        <tissue evidence="3">Whole organism</tissue>
    </source>
</reference>
<protein>
    <recommendedName>
        <fullName evidence="2">SUI1 domain-containing protein</fullName>
    </recommendedName>
</protein>
<dbReference type="GO" id="GO:0001731">
    <property type="term" value="P:formation of translation preinitiation complex"/>
    <property type="evidence" value="ECO:0007669"/>
    <property type="project" value="InterPro"/>
</dbReference>
<evidence type="ECO:0000259" key="2">
    <source>
        <dbReference type="PROSITE" id="PS50296"/>
    </source>
</evidence>
<dbReference type="InterPro" id="IPR048248">
    <property type="entry name" value="PUA_eIF2d-like"/>
</dbReference>
<dbReference type="OrthoDB" id="199771at2759"/>
<feature type="non-terminal residue" evidence="3">
    <location>
        <position position="1"/>
    </location>
</feature>
<dbReference type="InterPro" id="IPR015947">
    <property type="entry name" value="PUA-like_sf"/>
</dbReference>
<dbReference type="AlphaFoldDB" id="A0A267EJC6"/>
<feature type="region of interest" description="Disordered" evidence="1">
    <location>
        <begin position="229"/>
        <end position="251"/>
    </location>
</feature>
<dbReference type="CDD" id="cd11608">
    <property type="entry name" value="eIF2D_C"/>
    <property type="match status" value="1"/>
</dbReference>
<dbReference type="GO" id="GO:0003743">
    <property type="term" value="F:translation initiation factor activity"/>
    <property type="evidence" value="ECO:0007669"/>
    <property type="project" value="InterPro"/>
</dbReference>
<evidence type="ECO:0000313" key="3">
    <source>
        <dbReference type="EMBL" id="PAA61576.1"/>
    </source>
</evidence>
<dbReference type="Pfam" id="PF25304">
    <property type="entry name" value="WHD_eIF2D"/>
    <property type="match status" value="1"/>
</dbReference>
<gene>
    <name evidence="3" type="ORF">BOX15_Mlig031405g2</name>
</gene>
<dbReference type="Pfam" id="PF17832">
    <property type="entry name" value="Pre-PUA"/>
    <property type="match status" value="1"/>
</dbReference>
<dbReference type="Gene3D" id="3.10.400.20">
    <property type="match status" value="1"/>
</dbReference>
<organism evidence="3 4">
    <name type="scientific">Macrostomum lignano</name>
    <dbReference type="NCBI Taxonomy" id="282301"/>
    <lineage>
        <taxon>Eukaryota</taxon>
        <taxon>Metazoa</taxon>
        <taxon>Spiralia</taxon>
        <taxon>Lophotrochozoa</taxon>
        <taxon>Platyhelminthes</taxon>
        <taxon>Rhabditophora</taxon>
        <taxon>Macrostomorpha</taxon>
        <taxon>Macrostomida</taxon>
        <taxon>Macrostomidae</taxon>
        <taxon>Macrostomum</taxon>
    </lineage>
</organism>
<dbReference type="Pfam" id="PF26291">
    <property type="entry name" value="SWIB_eIF2D"/>
    <property type="match status" value="1"/>
</dbReference>
<dbReference type="InterPro" id="IPR041366">
    <property type="entry name" value="Pre-PUA"/>
</dbReference>
<dbReference type="PROSITE" id="PS50890">
    <property type="entry name" value="PUA"/>
    <property type="match status" value="1"/>
</dbReference>
<dbReference type="Pfam" id="PF26292">
    <property type="entry name" value="PUA_elF2D"/>
    <property type="match status" value="1"/>
</dbReference>
<dbReference type="Proteomes" id="UP000215902">
    <property type="component" value="Unassembled WGS sequence"/>
</dbReference>
<dbReference type="Gene3D" id="3.30.780.10">
    <property type="entry name" value="SUI1-like domain"/>
    <property type="match status" value="1"/>
</dbReference>
<dbReference type="Pfam" id="PF01253">
    <property type="entry name" value="SUI1"/>
    <property type="match status" value="1"/>
</dbReference>
<feature type="domain" description="SUI1" evidence="2">
    <location>
        <begin position="493"/>
        <end position="567"/>
    </location>
</feature>
<dbReference type="STRING" id="282301.A0A267EJC6"/>
<sequence>NHSPTMPGLFHKPFRVKSHAKLKSTERRQLLDELRRCYPDAFAISGGDEAEIRLLGGNRKCDLFKSKIVAHTDQTGFVYFAAGQPILYNFSEGLRPTVYALWRAPLMSNGACVDAASGLLSVLQNGADLMAPGLVAPMPDSLARGAPCCLRLAGQFVAVGRAAATAAELAKSGGRGRAVLVDHVIGDQLWLRGDQSVGPTTADAAVAAAAVEEEAEVKVAQLSEEMGAASVDSSCNKPNEQFDEDSGESDAEAAVESADRHLLNCLLHSLLQKIHDKDLPILCSSLLANYMSRYSSGSPLNLKATSYKKFGAFVQAMKDEGLLELNNDKGVMSVVSINWRHPLLQGELQPSLTYVDPAAASASTAAAGAASSGAAGEGPLTIEDVLFVTASSGELFKRWGHCKGSCLTGKQVRQLITEYAKAEGLQMAGRPGEVTLDALLSRLASQCGRPVLEDSLPWERLFQVCSACMTPGYRVLDCHGAVLLERRGAAPRVSMRVESRASNKCVSLLAGLPDFGVDAAQFAKRVQRALSVSAGVQSAPTGGGSGEVVSVQGDQLAYLYRLLTEDYQISKKYVTGFTPGGKKKKNKSNNKGKK</sequence>
<dbReference type="InterPro" id="IPR057429">
    <property type="entry name" value="WH_eIF2D"/>
</dbReference>
<dbReference type="InterPro" id="IPR058886">
    <property type="entry name" value="SWIB_eIF2D"/>
</dbReference>
<dbReference type="SUPFAM" id="SSF55159">
    <property type="entry name" value="eIF1-like"/>
    <property type="match status" value="1"/>
</dbReference>
<dbReference type="InterPro" id="IPR039757">
    <property type="entry name" value="EIF2D"/>
</dbReference>
<dbReference type="PROSITE" id="PS50296">
    <property type="entry name" value="SUI1"/>
    <property type="match status" value="1"/>
</dbReference>
<name>A0A267EJC6_9PLAT</name>
<dbReference type="InterPro" id="IPR036877">
    <property type="entry name" value="SUI1_dom_sf"/>
</dbReference>
<dbReference type="SUPFAM" id="SSF88697">
    <property type="entry name" value="PUA domain-like"/>
    <property type="match status" value="1"/>
</dbReference>
<proteinExistence type="predicted"/>
<dbReference type="InterPro" id="IPR001950">
    <property type="entry name" value="SUI1"/>
</dbReference>
<dbReference type="InterPro" id="IPR039759">
    <property type="entry name" value="eIF2D_SUI1"/>
</dbReference>
<evidence type="ECO:0000256" key="1">
    <source>
        <dbReference type="SAM" id="MobiDB-lite"/>
    </source>
</evidence>
<keyword evidence="4" id="KW-1185">Reference proteome</keyword>